<organism evidence="2 3">
    <name type="scientific">Stylosanthes scabra</name>
    <dbReference type="NCBI Taxonomy" id="79078"/>
    <lineage>
        <taxon>Eukaryota</taxon>
        <taxon>Viridiplantae</taxon>
        <taxon>Streptophyta</taxon>
        <taxon>Embryophyta</taxon>
        <taxon>Tracheophyta</taxon>
        <taxon>Spermatophyta</taxon>
        <taxon>Magnoliopsida</taxon>
        <taxon>eudicotyledons</taxon>
        <taxon>Gunneridae</taxon>
        <taxon>Pentapetalae</taxon>
        <taxon>rosids</taxon>
        <taxon>fabids</taxon>
        <taxon>Fabales</taxon>
        <taxon>Fabaceae</taxon>
        <taxon>Papilionoideae</taxon>
        <taxon>50 kb inversion clade</taxon>
        <taxon>dalbergioids sensu lato</taxon>
        <taxon>Dalbergieae</taxon>
        <taxon>Pterocarpus clade</taxon>
        <taxon>Stylosanthes</taxon>
    </lineage>
</organism>
<evidence type="ECO:0000256" key="1">
    <source>
        <dbReference type="SAM" id="MobiDB-lite"/>
    </source>
</evidence>
<feature type="compositionally biased region" description="Polar residues" evidence="1">
    <location>
        <begin position="34"/>
        <end position="44"/>
    </location>
</feature>
<keyword evidence="3" id="KW-1185">Reference proteome</keyword>
<reference evidence="2 3" key="1">
    <citation type="journal article" date="2023" name="Plants (Basel)">
        <title>Bridging the Gap: Combining Genomics and Transcriptomics Approaches to Understand Stylosanthes scabra, an Orphan Legume from the Brazilian Caatinga.</title>
        <authorList>
            <person name="Ferreira-Neto J.R.C."/>
            <person name="da Silva M.D."/>
            <person name="Binneck E."/>
            <person name="de Melo N.F."/>
            <person name="da Silva R.H."/>
            <person name="de Melo A.L.T.M."/>
            <person name="Pandolfi V."/>
            <person name="Bustamante F.O."/>
            <person name="Brasileiro-Vidal A.C."/>
            <person name="Benko-Iseppon A.M."/>
        </authorList>
    </citation>
    <scope>NUCLEOTIDE SEQUENCE [LARGE SCALE GENOMIC DNA]</scope>
    <source>
        <tissue evidence="2">Leaves</tissue>
    </source>
</reference>
<sequence>MAHKGPSPLAKGKAKLHTQFSLWLAALRASQTIDKARPSNSAPATPNPIVIGSNSEEDREKDPKCSNSEEEDPEMDSEGENQEVDSTDESEEVPEYIPGEGQEENQNLGEEDPEEEGPEVVHEMDPNQDPEEPEEDPEEDQEEDPEMEEEIEEPEVMEPDEDEYNEYFEITSNLLSLRAKTIALDHLLL</sequence>
<feature type="compositionally biased region" description="Acidic residues" evidence="1">
    <location>
        <begin position="68"/>
        <end position="94"/>
    </location>
</feature>
<dbReference type="EMBL" id="JASCZI010213066">
    <property type="protein sequence ID" value="MED6200787.1"/>
    <property type="molecule type" value="Genomic_DNA"/>
</dbReference>
<accession>A0ABU6XRF5</accession>
<protein>
    <submittedName>
        <fullName evidence="2">Uncharacterized protein</fullName>
    </submittedName>
</protein>
<name>A0ABU6XRF5_9FABA</name>
<proteinExistence type="predicted"/>
<comment type="caution">
    <text evidence="2">The sequence shown here is derived from an EMBL/GenBank/DDBJ whole genome shotgun (WGS) entry which is preliminary data.</text>
</comment>
<dbReference type="Proteomes" id="UP001341840">
    <property type="component" value="Unassembled WGS sequence"/>
</dbReference>
<evidence type="ECO:0000313" key="3">
    <source>
        <dbReference type="Proteomes" id="UP001341840"/>
    </source>
</evidence>
<gene>
    <name evidence="2" type="ORF">PIB30_088643</name>
</gene>
<feature type="compositionally biased region" description="Acidic residues" evidence="1">
    <location>
        <begin position="109"/>
        <end position="118"/>
    </location>
</feature>
<evidence type="ECO:0000313" key="2">
    <source>
        <dbReference type="EMBL" id="MED6200787.1"/>
    </source>
</evidence>
<feature type="compositionally biased region" description="Acidic residues" evidence="1">
    <location>
        <begin position="126"/>
        <end position="163"/>
    </location>
</feature>
<feature type="region of interest" description="Disordered" evidence="1">
    <location>
        <begin position="34"/>
        <end position="163"/>
    </location>
</feature>